<dbReference type="EMBL" id="JAMTCG010000007">
    <property type="protein sequence ID" value="MCP2162640.1"/>
    <property type="molecule type" value="Genomic_DNA"/>
</dbReference>
<dbReference type="Proteomes" id="UP001205740">
    <property type="component" value="Unassembled WGS sequence"/>
</dbReference>
<evidence type="ECO:0000313" key="1">
    <source>
        <dbReference type="EMBL" id="MCP2162640.1"/>
    </source>
</evidence>
<evidence type="ECO:0008006" key="3">
    <source>
        <dbReference type="Google" id="ProtNLM"/>
    </source>
</evidence>
<accession>A0ABT1H7N3</accession>
<proteinExistence type="predicted"/>
<gene>
    <name evidence="1" type="ORF">LX12_003848</name>
</gene>
<dbReference type="RefSeq" id="WP_253656200.1">
    <property type="nucleotide sequence ID" value="NZ_BAAAOE010000002.1"/>
</dbReference>
<evidence type="ECO:0000313" key="2">
    <source>
        <dbReference type="Proteomes" id="UP001205740"/>
    </source>
</evidence>
<name>A0ABT1H7N3_9NOCA</name>
<organism evidence="1 2">
    <name type="scientific">Williamsia serinedens</name>
    <dbReference type="NCBI Taxonomy" id="391736"/>
    <lineage>
        <taxon>Bacteria</taxon>
        <taxon>Bacillati</taxon>
        <taxon>Actinomycetota</taxon>
        <taxon>Actinomycetes</taxon>
        <taxon>Mycobacteriales</taxon>
        <taxon>Nocardiaceae</taxon>
        <taxon>Williamsia</taxon>
    </lineage>
</organism>
<keyword evidence="2" id="KW-1185">Reference proteome</keyword>
<sequence length="108" mass="11433">MMQITSDEQWYDQVEDDVAVEQGGRLHLNGMVTGRLIVRRGGTAQINGMVGDLVIEQGGYANLHGTCTGSVTNEGELTVAGIIKGQLREGGDATTTVVPGAYVNGQQR</sequence>
<reference evidence="1 2" key="1">
    <citation type="submission" date="2022-06" db="EMBL/GenBank/DDBJ databases">
        <title>Genomic Encyclopedia of Archaeal and Bacterial Type Strains, Phase II (KMG-II): from individual species to whole genera.</title>
        <authorList>
            <person name="Goeker M."/>
        </authorList>
    </citation>
    <scope>NUCLEOTIDE SEQUENCE [LARGE SCALE GENOMIC DNA]</scope>
    <source>
        <strain evidence="1 2">DSM 45037</strain>
    </source>
</reference>
<comment type="caution">
    <text evidence="1">The sequence shown here is derived from an EMBL/GenBank/DDBJ whole genome shotgun (WGS) entry which is preliminary data.</text>
</comment>
<protein>
    <recommendedName>
        <fullName evidence="3">Polymer-forming cytoskeletal protein</fullName>
    </recommendedName>
</protein>